<keyword evidence="9" id="KW-1185">Reference proteome</keyword>
<feature type="domain" description="Dynein assembly factor 3 C-terminal" evidence="7">
    <location>
        <begin position="137"/>
        <end position="200"/>
    </location>
</feature>
<dbReference type="GO" id="GO:0070286">
    <property type="term" value="P:axonemal dynein complex assembly"/>
    <property type="evidence" value="ECO:0007669"/>
    <property type="project" value="InterPro"/>
</dbReference>
<keyword evidence="2" id="KW-0963">Cytoplasm</keyword>
<evidence type="ECO:0000259" key="6">
    <source>
        <dbReference type="Pfam" id="PF14737"/>
    </source>
</evidence>
<feature type="region of interest" description="Disordered" evidence="5">
    <location>
        <begin position="366"/>
        <end position="653"/>
    </location>
</feature>
<protein>
    <recommendedName>
        <fullName evidence="10">Dynein assembly factor 3, axonemal</fullName>
    </recommendedName>
</protein>
<keyword evidence="3" id="KW-0970">Cilium biogenesis/degradation</keyword>
<evidence type="ECO:0000313" key="9">
    <source>
        <dbReference type="Proteomes" id="UP001292094"/>
    </source>
</evidence>
<proteinExistence type="inferred from homology"/>
<evidence type="ECO:0000256" key="2">
    <source>
        <dbReference type="ARBA" id="ARBA00022490"/>
    </source>
</evidence>
<dbReference type="PANTHER" id="PTHR22118:SF14">
    <property type="entry name" value="DYNEIN AXONEMAL ASSEMBLY FACTOR 3"/>
    <property type="match status" value="1"/>
</dbReference>
<feature type="compositionally biased region" description="Basic and acidic residues" evidence="5">
    <location>
        <begin position="574"/>
        <end position="610"/>
    </location>
</feature>
<dbReference type="Pfam" id="PF14740">
    <property type="entry name" value="DUF4471"/>
    <property type="match status" value="2"/>
</dbReference>
<feature type="compositionally biased region" description="Basic and acidic residues" evidence="5">
    <location>
        <begin position="392"/>
        <end position="421"/>
    </location>
</feature>
<evidence type="ECO:0000259" key="7">
    <source>
        <dbReference type="Pfam" id="PF14740"/>
    </source>
</evidence>
<dbReference type="EMBL" id="JAWZYT010000426">
    <property type="protein sequence ID" value="KAK4323674.1"/>
    <property type="molecule type" value="Genomic_DNA"/>
</dbReference>
<dbReference type="GO" id="GO:0044458">
    <property type="term" value="P:motile cilium assembly"/>
    <property type="evidence" value="ECO:0007669"/>
    <property type="project" value="TreeGrafter"/>
</dbReference>
<feature type="compositionally biased region" description="Basic and acidic residues" evidence="5">
    <location>
        <begin position="631"/>
        <end position="641"/>
    </location>
</feature>
<evidence type="ECO:0000256" key="3">
    <source>
        <dbReference type="ARBA" id="ARBA00022794"/>
    </source>
</evidence>
<comment type="caution">
    <text evidence="8">The sequence shown here is derived from an EMBL/GenBank/DDBJ whole genome shotgun (WGS) entry which is preliminary data.</text>
</comment>
<dbReference type="Pfam" id="PF14737">
    <property type="entry name" value="DUF4470"/>
    <property type="match status" value="1"/>
</dbReference>
<feature type="domain" description="Dynein assembly factor 3 C-terminal" evidence="7">
    <location>
        <begin position="238"/>
        <end position="353"/>
    </location>
</feature>
<feature type="domain" description="DUF4470" evidence="6">
    <location>
        <begin position="9"/>
        <end position="104"/>
    </location>
</feature>
<dbReference type="AlphaFoldDB" id="A0AAE1UMP8"/>
<feature type="compositionally biased region" description="Basic and acidic residues" evidence="5">
    <location>
        <begin position="428"/>
        <end position="560"/>
    </location>
</feature>
<dbReference type="PANTHER" id="PTHR22118">
    <property type="entry name" value="DYNEIN ASSEMBLY FACTOR 3, AXONEMAL"/>
    <property type="match status" value="1"/>
</dbReference>
<comment type="subcellular location">
    <subcellularLocation>
        <location evidence="4">Dynein axonemal particle</location>
    </subcellularLocation>
</comment>
<dbReference type="InterPro" id="IPR027974">
    <property type="entry name" value="DUF4470"/>
</dbReference>
<dbReference type="Proteomes" id="UP001292094">
    <property type="component" value="Unassembled WGS sequence"/>
</dbReference>
<feature type="region of interest" description="Disordered" evidence="5">
    <location>
        <begin position="737"/>
        <end position="770"/>
    </location>
</feature>
<evidence type="ECO:0000256" key="4">
    <source>
        <dbReference type="ARBA" id="ARBA00024190"/>
    </source>
</evidence>
<reference evidence="8" key="1">
    <citation type="submission" date="2023-11" db="EMBL/GenBank/DDBJ databases">
        <title>Genome assemblies of two species of porcelain crab, Petrolisthes cinctipes and Petrolisthes manimaculis (Anomura: Porcellanidae).</title>
        <authorList>
            <person name="Angst P."/>
        </authorList>
    </citation>
    <scope>NUCLEOTIDE SEQUENCE</scope>
    <source>
        <strain evidence="8">PB745_02</strain>
        <tissue evidence="8">Gill</tissue>
    </source>
</reference>
<dbReference type="InterPro" id="IPR028235">
    <property type="entry name" value="DNAAF3_C"/>
</dbReference>
<sequence>MLGHGLINWWGFSPPVDLLSYNNEPGLEKGMVQVAVVGAGDPRHLLLTLARGGARGKHLRMYVIEAQVEVYARLLLLVGTALQLGLGLRERVSLLLDLWANLYLRPTSRTYLELTARRLAMSVTDPGQYCKLVGLVNAARLKYRERDALDAVFRSWYTLTPAKYDPSLAWDTRQRQLLGTRYDNKQAEADWAWHMRLTFRIQKLHLAIHKPDASKGDRDDEETLQEDGYVGVSDAWGREFLTWRGSGRAFTIATDNTATLANTSLASVVVVAEGGTRHRRVGYWGDLLSGPFPALALASHLSLVNKTQNGRATVSGSELALRQLEYILHQLLSEYMEGEEVQGGQSIKHVLDKTKRCVIVKDVGNSEHQQGEGNNLGVERVQELQTSQVENKYNKKDEEGRRGKEEEMVKHVVKEENRKEGETEDGGGEERSKKEEDKGKEEARSHVEEGKKQERIERSKEEEGRNKEEKSKQYGVDRSKEEEERSRGEEEKSKEEGGRSKEEENKQDDVDRSKEEVERSRGEEEKSKEEKETSKEEEGKNQEEENKQQEEKRSKGGEEERSLDEEKDQQDEVIQGKEERSQKNEDSDGNKTREETSHRNENFNQERQETNKAPVAKSHLMRKKGFVVQRRSKDIHGKPMGKEPPPTPKQENLMCQTEGMSTTRKTFKCNATADLEGLNYWEVAGNSKINPHGTQPHAVNDSQQGHERINTGRAKDGGISEDEVKILGFQRSHSLDQTTSVREKVDKGPARRCRSTGEYPTAMPRRKKSSVEGGRPYFDYLQLEGVEVILLSPSRLSDLSSLHEVYTRL</sequence>
<dbReference type="GO" id="GO:0120293">
    <property type="term" value="C:dynein axonemal particle"/>
    <property type="evidence" value="ECO:0007669"/>
    <property type="project" value="UniProtKB-SubCell"/>
</dbReference>
<evidence type="ECO:0000256" key="5">
    <source>
        <dbReference type="SAM" id="MobiDB-lite"/>
    </source>
</evidence>
<accession>A0AAE1UMP8</accession>
<feature type="compositionally biased region" description="Acidic residues" evidence="5">
    <location>
        <begin position="561"/>
        <end position="571"/>
    </location>
</feature>
<name>A0AAE1UMP8_9EUCA</name>
<dbReference type="InterPro" id="IPR039304">
    <property type="entry name" value="DNAAF3"/>
</dbReference>
<gene>
    <name evidence="8" type="ORF">Pmani_005645</name>
</gene>
<evidence type="ECO:0000256" key="1">
    <source>
        <dbReference type="ARBA" id="ARBA00010449"/>
    </source>
</evidence>
<evidence type="ECO:0000313" key="8">
    <source>
        <dbReference type="EMBL" id="KAK4323674.1"/>
    </source>
</evidence>
<organism evidence="8 9">
    <name type="scientific">Petrolisthes manimaculis</name>
    <dbReference type="NCBI Taxonomy" id="1843537"/>
    <lineage>
        <taxon>Eukaryota</taxon>
        <taxon>Metazoa</taxon>
        <taxon>Ecdysozoa</taxon>
        <taxon>Arthropoda</taxon>
        <taxon>Crustacea</taxon>
        <taxon>Multicrustacea</taxon>
        <taxon>Malacostraca</taxon>
        <taxon>Eumalacostraca</taxon>
        <taxon>Eucarida</taxon>
        <taxon>Decapoda</taxon>
        <taxon>Pleocyemata</taxon>
        <taxon>Anomura</taxon>
        <taxon>Galatheoidea</taxon>
        <taxon>Porcellanidae</taxon>
        <taxon>Petrolisthes</taxon>
    </lineage>
</organism>
<comment type="similarity">
    <text evidence="1">Belongs to the DNAAF3 family.</text>
</comment>
<evidence type="ECO:0008006" key="10">
    <source>
        <dbReference type="Google" id="ProtNLM"/>
    </source>
</evidence>